<gene>
    <name evidence="10" type="primary">glpD</name>
    <name evidence="10" type="ORF">WKW77_14695</name>
</gene>
<protein>
    <recommendedName>
        <fullName evidence="6">Glycerol-3-phosphate dehydrogenase</fullName>
        <ecNumber evidence="6">1.1.5.3</ecNumber>
    </recommendedName>
</protein>
<evidence type="ECO:0000256" key="2">
    <source>
        <dbReference type="ARBA" id="ARBA00007330"/>
    </source>
</evidence>
<dbReference type="InterPro" id="IPR000447">
    <property type="entry name" value="G3P_DH_FAD-dep"/>
</dbReference>
<dbReference type="NCBIfam" id="NF008899">
    <property type="entry name" value="PRK12266.1"/>
    <property type="match status" value="1"/>
</dbReference>
<evidence type="ECO:0000256" key="3">
    <source>
        <dbReference type="ARBA" id="ARBA00022630"/>
    </source>
</evidence>
<evidence type="ECO:0000256" key="4">
    <source>
        <dbReference type="ARBA" id="ARBA00022827"/>
    </source>
</evidence>
<comment type="cofactor">
    <cofactor evidence="1 6">
        <name>FAD</name>
        <dbReference type="ChEBI" id="CHEBI:57692"/>
    </cofactor>
</comment>
<organism evidence="10 11">
    <name type="scientific">Variovorax ureilyticus</name>
    <dbReference type="NCBI Taxonomy" id="1836198"/>
    <lineage>
        <taxon>Bacteria</taxon>
        <taxon>Pseudomonadati</taxon>
        <taxon>Pseudomonadota</taxon>
        <taxon>Betaproteobacteria</taxon>
        <taxon>Burkholderiales</taxon>
        <taxon>Comamonadaceae</taxon>
        <taxon>Variovorax</taxon>
    </lineage>
</organism>
<evidence type="ECO:0000259" key="8">
    <source>
        <dbReference type="Pfam" id="PF01266"/>
    </source>
</evidence>
<dbReference type="InterPro" id="IPR038299">
    <property type="entry name" value="DAO_C_sf"/>
</dbReference>
<dbReference type="RefSeq" id="WP_340357597.1">
    <property type="nucleotide sequence ID" value="NZ_JBBKZU010000006.1"/>
</dbReference>
<evidence type="ECO:0000256" key="6">
    <source>
        <dbReference type="RuleBase" id="RU361217"/>
    </source>
</evidence>
<dbReference type="InterPro" id="IPR031656">
    <property type="entry name" value="DAO_C"/>
</dbReference>
<dbReference type="NCBIfam" id="NF009906">
    <property type="entry name" value="PRK13369.1"/>
    <property type="match status" value="1"/>
</dbReference>
<dbReference type="SUPFAM" id="SSF51905">
    <property type="entry name" value="FAD/NAD(P)-binding domain"/>
    <property type="match status" value="1"/>
</dbReference>
<keyword evidence="11" id="KW-1185">Reference proteome</keyword>
<dbReference type="Gene3D" id="1.10.8.870">
    <property type="entry name" value="Alpha-glycerophosphate oxidase, cap domain"/>
    <property type="match status" value="1"/>
</dbReference>
<dbReference type="Gene3D" id="3.50.50.60">
    <property type="entry name" value="FAD/NAD(P)-binding domain"/>
    <property type="match status" value="1"/>
</dbReference>
<accession>A0ABU8VH53</accession>
<dbReference type="PRINTS" id="PR01001">
    <property type="entry name" value="FADG3PDH"/>
</dbReference>
<dbReference type="GO" id="GO:0004368">
    <property type="term" value="F:glycerol-3-phosphate dehydrogenase (quinone) activity"/>
    <property type="evidence" value="ECO:0007669"/>
    <property type="project" value="UniProtKB-EC"/>
</dbReference>
<evidence type="ECO:0000259" key="9">
    <source>
        <dbReference type="Pfam" id="PF16901"/>
    </source>
</evidence>
<evidence type="ECO:0000313" key="11">
    <source>
        <dbReference type="Proteomes" id="UP001365846"/>
    </source>
</evidence>
<dbReference type="EC" id="1.1.5.3" evidence="6"/>
<name>A0ABU8VH53_9BURK</name>
<dbReference type="PANTHER" id="PTHR11985:SF15">
    <property type="entry name" value="GLYCEROL-3-PHOSPHATE DEHYDROGENASE, MITOCHONDRIAL"/>
    <property type="match status" value="1"/>
</dbReference>
<dbReference type="Gene3D" id="6.10.250.1890">
    <property type="match status" value="1"/>
</dbReference>
<evidence type="ECO:0000256" key="7">
    <source>
        <dbReference type="SAM" id="MobiDB-lite"/>
    </source>
</evidence>
<dbReference type="PANTHER" id="PTHR11985">
    <property type="entry name" value="GLYCEROL-3-PHOSPHATE DEHYDROGENASE"/>
    <property type="match status" value="1"/>
</dbReference>
<dbReference type="InterPro" id="IPR036188">
    <property type="entry name" value="FAD/NAD-bd_sf"/>
</dbReference>
<dbReference type="Proteomes" id="UP001365846">
    <property type="component" value="Unassembled WGS sequence"/>
</dbReference>
<dbReference type="Pfam" id="PF01266">
    <property type="entry name" value="DAO"/>
    <property type="match status" value="1"/>
</dbReference>
<keyword evidence="3 6" id="KW-0285">Flavoprotein</keyword>
<feature type="domain" description="Alpha-glycerophosphate oxidase C-terminal" evidence="9">
    <location>
        <begin position="450"/>
        <end position="539"/>
    </location>
</feature>
<dbReference type="EMBL" id="JBBKZU010000006">
    <property type="protein sequence ID" value="MEJ8812330.1"/>
    <property type="molecule type" value="Genomic_DNA"/>
</dbReference>
<evidence type="ECO:0000313" key="10">
    <source>
        <dbReference type="EMBL" id="MEJ8812330.1"/>
    </source>
</evidence>
<comment type="similarity">
    <text evidence="2 6">Belongs to the FAD-dependent glycerol-3-phosphate dehydrogenase family.</text>
</comment>
<comment type="caution">
    <text evidence="10">The sequence shown here is derived from an EMBL/GenBank/DDBJ whole genome shotgun (WGS) entry which is preliminary data.</text>
</comment>
<sequence>MKRFEHEYPANRASRPPGDPVFVRAPEASSAASETDCDVLIVGGGINGCGIARDLAGRGWRVVLCEKDDLAAHTSSSSTKLIHGGLRYLEYYEFSLVRKALQEREVLLKSAPHIMWPLRFVMPHDPSMRPAWMIRMGLFMYDHLARREVLPGSRSVDLRKHPAGKPLKSAFKRGFVYSDGWVDDARLVVLNALDARERGAEVLTRTRCVSAQRSADAWTAVLEGPDGRRNVRARAVVNAAGPWAEAFLRGVARSARDEALATRHLRLVKGSHIVVPRVFAHDHAYIFQNPDKRIIFAIPYQDEFTLIGTTDIELPGDDPGAAHISDDEIDYLCTQASRYFEKPIQPSDVVWTYSGVRPLLDDASGDPSAVTRDYLLESNIAAAPLLSVWGGKITTFRKLAEDAADEVGRMLGDARKPWTEGAFLAGGDLSEWVGATSRTSRPDDDFERFVAEVKKRHPWLDAGVARRLARAYGARVAEVIGDAASMGDLGPAIAPGLHERELRYLQNEEWACSGDDVLWRRSKLGLHYTRDQREQVHAWMQVHQSDKEEVHAAVT</sequence>
<feature type="domain" description="FAD dependent oxidoreductase" evidence="8">
    <location>
        <begin position="38"/>
        <end position="395"/>
    </location>
</feature>
<comment type="catalytic activity">
    <reaction evidence="6">
        <text>a quinone + sn-glycerol 3-phosphate = dihydroxyacetone phosphate + a quinol</text>
        <dbReference type="Rhea" id="RHEA:18977"/>
        <dbReference type="ChEBI" id="CHEBI:24646"/>
        <dbReference type="ChEBI" id="CHEBI:57597"/>
        <dbReference type="ChEBI" id="CHEBI:57642"/>
        <dbReference type="ChEBI" id="CHEBI:132124"/>
        <dbReference type="EC" id="1.1.5.3"/>
    </reaction>
</comment>
<dbReference type="Pfam" id="PF16901">
    <property type="entry name" value="DAO_C"/>
    <property type="match status" value="1"/>
</dbReference>
<feature type="region of interest" description="Disordered" evidence="7">
    <location>
        <begin position="1"/>
        <end position="21"/>
    </location>
</feature>
<proteinExistence type="inferred from homology"/>
<evidence type="ECO:0000256" key="5">
    <source>
        <dbReference type="ARBA" id="ARBA00023002"/>
    </source>
</evidence>
<evidence type="ECO:0000256" key="1">
    <source>
        <dbReference type="ARBA" id="ARBA00001974"/>
    </source>
</evidence>
<reference evidence="10 11" key="1">
    <citation type="submission" date="2024-03" db="EMBL/GenBank/DDBJ databases">
        <title>Novel species of the genus Variovorax.</title>
        <authorList>
            <person name="Liu Q."/>
            <person name="Xin Y.-H."/>
        </authorList>
    </citation>
    <scope>NUCLEOTIDE SEQUENCE [LARGE SCALE GENOMIC DNA]</scope>
    <source>
        <strain evidence="10 11">KACC 18899</strain>
    </source>
</reference>
<keyword evidence="5 6" id="KW-0560">Oxidoreductase</keyword>
<dbReference type="PROSITE" id="PS00977">
    <property type="entry name" value="FAD_G3PDH_1"/>
    <property type="match status" value="1"/>
</dbReference>
<dbReference type="InterPro" id="IPR006076">
    <property type="entry name" value="FAD-dep_OxRdtase"/>
</dbReference>
<dbReference type="Gene3D" id="3.30.9.10">
    <property type="entry name" value="D-Amino Acid Oxidase, subunit A, domain 2"/>
    <property type="match status" value="1"/>
</dbReference>
<keyword evidence="4" id="KW-0274">FAD</keyword>